<proteinExistence type="predicted"/>
<evidence type="ECO:0008006" key="3">
    <source>
        <dbReference type="Google" id="ProtNLM"/>
    </source>
</evidence>
<dbReference type="EMBL" id="PVWO01000022">
    <property type="protein sequence ID" value="PSB58843.1"/>
    <property type="molecule type" value="Genomic_DNA"/>
</dbReference>
<evidence type="ECO:0000313" key="1">
    <source>
        <dbReference type="EMBL" id="PSB58843.1"/>
    </source>
</evidence>
<sequence length="216" mass="25088">MSTGLFMSLQYLQPFQVDPNRIDRQEIAKLVNKVSNNSKSSEIKGLFDLNISLCAYFINAYIRYDEIYLLPTNLISNPDNRPDYICACYHEDKGISWYAVVFAGPQEQTWDEEMQLTSSAKSAFDRLNYCTSNLASIIVNNQLAEEVNPDRIHGLLIIGQDTEFFHNRKKQERKRDINKNSPIKLRTYGAFLRNFQKEKSNSWLNTPVVDLLTRFK</sequence>
<evidence type="ECO:0000313" key="2">
    <source>
        <dbReference type="Proteomes" id="UP000238937"/>
    </source>
</evidence>
<name>A0A2T1GLU3_9CYAN</name>
<keyword evidence="2" id="KW-1185">Reference proteome</keyword>
<organism evidence="1 2">
    <name type="scientific">Chamaesiphon polymorphus CCALA 037</name>
    <dbReference type="NCBI Taxonomy" id="2107692"/>
    <lineage>
        <taxon>Bacteria</taxon>
        <taxon>Bacillati</taxon>
        <taxon>Cyanobacteriota</taxon>
        <taxon>Cyanophyceae</taxon>
        <taxon>Gomontiellales</taxon>
        <taxon>Chamaesiphonaceae</taxon>
        <taxon>Chamaesiphon</taxon>
    </lineage>
</organism>
<accession>A0A2T1GLU3</accession>
<reference evidence="1 2" key="1">
    <citation type="submission" date="2018-03" db="EMBL/GenBank/DDBJ databases">
        <title>The ancient ancestry and fast evolution of plastids.</title>
        <authorList>
            <person name="Moore K.R."/>
            <person name="Magnabosco C."/>
            <person name="Momper L."/>
            <person name="Gold D.A."/>
            <person name="Bosak T."/>
            <person name="Fournier G.P."/>
        </authorList>
    </citation>
    <scope>NUCLEOTIDE SEQUENCE [LARGE SCALE GENOMIC DNA]</scope>
    <source>
        <strain evidence="1 2">CCALA 037</strain>
    </source>
</reference>
<dbReference type="AlphaFoldDB" id="A0A2T1GLU3"/>
<gene>
    <name evidence="1" type="ORF">C7B77_03265</name>
</gene>
<dbReference type="Proteomes" id="UP000238937">
    <property type="component" value="Unassembled WGS sequence"/>
</dbReference>
<comment type="caution">
    <text evidence="1">The sequence shown here is derived from an EMBL/GenBank/DDBJ whole genome shotgun (WGS) entry which is preliminary data.</text>
</comment>
<protein>
    <recommendedName>
        <fullName evidence="3">DUF4263 domain-containing protein</fullName>
    </recommendedName>
</protein>